<accession>D8QAM8</accession>
<sequence length="92" mass="10713">MRDAIAPQEEDARESHSARNSALTFLHYLKRLQGPTFVRRVRIQLRYGFRASIFEVHYAPPPALPRPRSRIPELEKDPLDRHAKLQPARQSS</sequence>
<dbReference type="InParanoid" id="D8QAM8"/>
<protein>
    <submittedName>
        <fullName evidence="2">Uncharacterized protein</fullName>
    </submittedName>
</protein>
<dbReference type="VEuPathDB" id="FungiDB:SCHCODRAFT_01128122"/>
<organism evidence="3">
    <name type="scientific">Schizophyllum commune (strain H4-8 / FGSC 9210)</name>
    <name type="common">Split gill fungus</name>
    <dbReference type="NCBI Taxonomy" id="578458"/>
    <lineage>
        <taxon>Eukaryota</taxon>
        <taxon>Fungi</taxon>
        <taxon>Dikarya</taxon>
        <taxon>Basidiomycota</taxon>
        <taxon>Agaricomycotina</taxon>
        <taxon>Agaricomycetes</taxon>
        <taxon>Agaricomycetidae</taxon>
        <taxon>Agaricales</taxon>
        <taxon>Schizophyllaceae</taxon>
        <taxon>Schizophyllum</taxon>
    </lineage>
</organism>
<dbReference type="AlphaFoldDB" id="D8QAM8"/>
<reference evidence="2 3" key="1">
    <citation type="journal article" date="2010" name="Nat. Biotechnol.">
        <title>Genome sequence of the model mushroom Schizophyllum commune.</title>
        <authorList>
            <person name="Ohm R.A."/>
            <person name="de Jong J.F."/>
            <person name="Lugones L.G."/>
            <person name="Aerts A."/>
            <person name="Kothe E."/>
            <person name="Stajich J.E."/>
            <person name="de Vries R.P."/>
            <person name="Record E."/>
            <person name="Levasseur A."/>
            <person name="Baker S.E."/>
            <person name="Bartholomew K.A."/>
            <person name="Coutinho P.M."/>
            <person name="Erdmann S."/>
            <person name="Fowler T.J."/>
            <person name="Gathman A.C."/>
            <person name="Lombard V."/>
            <person name="Henrissat B."/>
            <person name="Knabe N."/>
            <person name="Kuees U."/>
            <person name="Lilly W.W."/>
            <person name="Lindquist E."/>
            <person name="Lucas S."/>
            <person name="Magnuson J.K."/>
            <person name="Piumi F."/>
            <person name="Raudaskoski M."/>
            <person name="Salamov A."/>
            <person name="Schmutz J."/>
            <person name="Schwarze F.W.M.R."/>
            <person name="vanKuyk P.A."/>
            <person name="Horton J.S."/>
            <person name="Grigoriev I.V."/>
            <person name="Woesten H.A.B."/>
        </authorList>
    </citation>
    <scope>NUCLEOTIDE SEQUENCE [LARGE SCALE GENOMIC DNA]</scope>
    <source>
        <strain evidence="3">H4-8 / FGSC 9210</strain>
    </source>
</reference>
<name>D8QAM8_SCHCM</name>
<dbReference type="EMBL" id="GL377308">
    <property type="protein sequence ID" value="EFI95433.1"/>
    <property type="molecule type" value="Genomic_DNA"/>
</dbReference>
<proteinExistence type="predicted"/>
<dbReference type="GeneID" id="9588920"/>
<dbReference type="Proteomes" id="UP000007431">
    <property type="component" value="Unassembled WGS sequence"/>
</dbReference>
<keyword evidence="3" id="KW-1185">Reference proteome</keyword>
<dbReference type="HOGENOM" id="CLU_2414532_0_0_1"/>
<feature type="region of interest" description="Disordered" evidence="1">
    <location>
        <begin position="61"/>
        <end position="92"/>
    </location>
</feature>
<evidence type="ECO:0000313" key="3">
    <source>
        <dbReference type="Proteomes" id="UP000007431"/>
    </source>
</evidence>
<dbReference type="KEGG" id="scm:SCHCO_01128122"/>
<feature type="non-terminal residue" evidence="2">
    <location>
        <position position="92"/>
    </location>
</feature>
<evidence type="ECO:0000313" key="2">
    <source>
        <dbReference type="EMBL" id="EFI95433.1"/>
    </source>
</evidence>
<evidence type="ECO:0000256" key="1">
    <source>
        <dbReference type="SAM" id="MobiDB-lite"/>
    </source>
</evidence>
<gene>
    <name evidence="2" type="ORF">SCHCODRAFT_110964</name>
</gene>
<dbReference type="RefSeq" id="XP_003030336.1">
    <property type="nucleotide sequence ID" value="XM_003030290.1"/>
</dbReference>
<feature type="compositionally biased region" description="Basic and acidic residues" evidence="1">
    <location>
        <begin position="70"/>
        <end position="83"/>
    </location>
</feature>